<dbReference type="GO" id="GO:0000976">
    <property type="term" value="F:transcription cis-regulatory region binding"/>
    <property type="evidence" value="ECO:0007669"/>
    <property type="project" value="TreeGrafter"/>
</dbReference>
<protein>
    <submittedName>
        <fullName evidence="10">Sensory transduction protein regX3</fullName>
    </submittedName>
</protein>
<evidence type="ECO:0000259" key="9">
    <source>
        <dbReference type="PROSITE" id="PS51755"/>
    </source>
</evidence>
<feature type="modified residue" description="4-aspartylphosphate" evidence="6">
    <location>
        <position position="52"/>
    </location>
</feature>
<proteinExistence type="predicted"/>
<dbReference type="Pfam" id="PF00486">
    <property type="entry name" value="Trans_reg_C"/>
    <property type="match status" value="1"/>
</dbReference>
<dbReference type="PANTHER" id="PTHR48111:SF2">
    <property type="entry name" value="RESPONSE REGULATOR SAER"/>
    <property type="match status" value="1"/>
</dbReference>
<keyword evidence="2" id="KW-0902">Two-component regulatory system</keyword>
<evidence type="ECO:0000256" key="3">
    <source>
        <dbReference type="ARBA" id="ARBA00023015"/>
    </source>
</evidence>
<feature type="domain" description="Response regulatory" evidence="8">
    <location>
        <begin position="3"/>
        <end position="116"/>
    </location>
</feature>
<keyword evidence="1 6" id="KW-0597">Phosphoprotein</keyword>
<dbReference type="GO" id="GO:0032993">
    <property type="term" value="C:protein-DNA complex"/>
    <property type="evidence" value="ECO:0007669"/>
    <property type="project" value="TreeGrafter"/>
</dbReference>
<accession>A0AB37G4D4</accession>
<dbReference type="InterPro" id="IPR001789">
    <property type="entry name" value="Sig_transdc_resp-reg_receiver"/>
</dbReference>
<dbReference type="SUPFAM" id="SSF52172">
    <property type="entry name" value="CheY-like"/>
    <property type="match status" value="1"/>
</dbReference>
<dbReference type="GO" id="GO:0006355">
    <property type="term" value="P:regulation of DNA-templated transcription"/>
    <property type="evidence" value="ECO:0007669"/>
    <property type="project" value="InterPro"/>
</dbReference>
<dbReference type="AlphaFoldDB" id="A0AB37G4D4"/>
<evidence type="ECO:0000313" key="11">
    <source>
        <dbReference type="Proteomes" id="UP000516797"/>
    </source>
</evidence>
<evidence type="ECO:0000256" key="2">
    <source>
        <dbReference type="ARBA" id="ARBA00023012"/>
    </source>
</evidence>
<dbReference type="InterPro" id="IPR039420">
    <property type="entry name" value="WalR-like"/>
</dbReference>
<dbReference type="Proteomes" id="UP000516797">
    <property type="component" value="Chromosome"/>
</dbReference>
<dbReference type="SMART" id="SM00448">
    <property type="entry name" value="REC"/>
    <property type="match status" value="1"/>
</dbReference>
<dbReference type="PROSITE" id="PS50110">
    <property type="entry name" value="RESPONSE_REGULATORY"/>
    <property type="match status" value="1"/>
</dbReference>
<evidence type="ECO:0000256" key="6">
    <source>
        <dbReference type="PROSITE-ProRule" id="PRU00169"/>
    </source>
</evidence>
<dbReference type="InterPro" id="IPR001867">
    <property type="entry name" value="OmpR/PhoB-type_DNA-bd"/>
</dbReference>
<dbReference type="InterPro" id="IPR036388">
    <property type="entry name" value="WH-like_DNA-bd_sf"/>
</dbReference>
<dbReference type="PROSITE" id="PS51755">
    <property type="entry name" value="OMPR_PHOB"/>
    <property type="match status" value="1"/>
</dbReference>
<evidence type="ECO:0000259" key="8">
    <source>
        <dbReference type="PROSITE" id="PS50110"/>
    </source>
</evidence>
<dbReference type="Gene3D" id="3.40.50.2300">
    <property type="match status" value="1"/>
</dbReference>
<evidence type="ECO:0000256" key="1">
    <source>
        <dbReference type="ARBA" id="ARBA00022553"/>
    </source>
</evidence>
<dbReference type="Gene3D" id="1.10.10.10">
    <property type="entry name" value="Winged helix-like DNA-binding domain superfamily/Winged helix DNA-binding domain"/>
    <property type="match status" value="1"/>
</dbReference>
<dbReference type="Pfam" id="PF00072">
    <property type="entry name" value="Response_reg"/>
    <property type="match status" value="1"/>
</dbReference>
<dbReference type="EMBL" id="CP058741">
    <property type="protein sequence ID" value="QOE27599.1"/>
    <property type="molecule type" value="Genomic_DNA"/>
</dbReference>
<dbReference type="PANTHER" id="PTHR48111">
    <property type="entry name" value="REGULATOR OF RPOS"/>
    <property type="match status" value="1"/>
</dbReference>
<feature type="domain" description="OmpR/PhoB-type" evidence="9">
    <location>
        <begin position="130"/>
        <end position="227"/>
    </location>
</feature>
<dbReference type="RefSeq" id="WP_017768982.1">
    <property type="nucleotide sequence ID" value="NZ_CECV01000005.1"/>
</dbReference>
<dbReference type="SMART" id="SM00862">
    <property type="entry name" value="Trans_reg_C"/>
    <property type="match status" value="1"/>
</dbReference>
<reference evidence="10 11" key="1">
    <citation type="submission" date="2020-07" db="EMBL/GenBank/DDBJ databases">
        <title>Complete genome sequences of Streptococcus suis pig pathogenic strain 10, 13-00283-02 and 16085/3b.</title>
        <authorList>
            <person name="Bunk B."/>
            <person name="Jakobczak B."/>
            <person name="Florian V."/>
            <person name="Dittmar D."/>
            <person name="Maeder U."/>
            <person name="Jarek M."/>
            <person name="Baums C.G."/>
            <person name="Haeussler S."/>
            <person name="Voelker U."/>
            <person name="Michalik S."/>
        </authorList>
    </citation>
    <scope>NUCLEOTIDE SEQUENCE [LARGE SCALE GENOMIC DNA]</scope>
    <source>
        <strain evidence="10 11">13-00283-02</strain>
    </source>
</reference>
<name>A0AB37G4D4_STRSU</name>
<evidence type="ECO:0000256" key="4">
    <source>
        <dbReference type="ARBA" id="ARBA00023125"/>
    </source>
</evidence>
<dbReference type="InterPro" id="IPR011006">
    <property type="entry name" value="CheY-like_superfamily"/>
</dbReference>
<dbReference type="CDD" id="cd00383">
    <property type="entry name" value="trans_reg_C"/>
    <property type="match status" value="1"/>
</dbReference>
<keyword evidence="5" id="KW-0804">Transcription</keyword>
<evidence type="ECO:0000256" key="7">
    <source>
        <dbReference type="PROSITE-ProRule" id="PRU01091"/>
    </source>
</evidence>
<feature type="DNA-binding region" description="OmpR/PhoB-type" evidence="7">
    <location>
        <begin position="130"/>
        <end position="227"/>
    </location>
</feature>
<sequence>MYKILAVDDDFEILKLMRTILEMRNYEVTTYQEVKVPLSINDFKGFDLILLDVMMPNIDGLQICKKIRDEVDTPIVFVSARDSENDIVSGLNLGGDDYITKPFSVHQLVAKVAAHLKREERHKTSKEKESVVRELLPITFYLQEKQVCINGDIIPLTRREYDILELLSRKTNKVYTREDIYEQVYDDEADALFRSISEYIYQIRGKFSPYGINPIRTIRGMGYKWYD</sequence>
<keyword evidence="4 7" id="KW-0238">DNA-binding</keyword>
<gene>
    <name evidence="10" type="primary">regX3</name>
    <name evidence="10" type="ORF">SSU1300283_00268</name>
</gene>
<organism evidence="10 11">
    <name type="scientific">Streptococcus suis</name>
    <dbReference type="NCBI Taxonomy" id="1307"/>
    <lineage>
        <taxon>Bacteria</taxon>
        <taxon>Bacillati</taxon>
        <taxon>Bacillota</taxon>
        <taxon>Bacilli</taxon>
        <taxon>Lactobacillales</taxon>
        <taxon>Streptococcaceae</taxon>
        <taxon>Streptococcus</taxon>
    </lineage>
</organism>
<evidence type="ECO:0000313" key="10">
    <source>
        <dbReference type="EMBL" id="QOE27599.1"/>
    </source>
</evidence>
<evidence type="ECO:0000256" key="5">
    <source>
        <dbReference type="ARBA" id="ARBA00023163"/>
    </source>
</evidence>
<dbReference type="CDD" id="cd17574">
    <property type="entry name" value="REC_OmpR"/>
    <property type="match status" value="1"/>
</dbReference>
<dbReference type="GO" id="GO:0000156">
    <property type="term" value="F:phosphorelay response regulator activity"/>
    <property type="evidence" value="ECO:0007669"/>
    <property type="project" value="TreeGrafter"/>
</dbReference>
<keyword evidence="3" id="KW-0805">Transcription regulation</keyword>
<dbReference type="Gene3D" id="6.10.250.690">
    <property type="match status" value="1"/>
</dbReference>
<dbReference type="GO" id="GO:0005829">
    <property type="term" value="C:cytosol"/>
    <property type="evidence" value="ECO:0007669"/>
    <property type="project" value="TreeGrafter"/>
</dbReference>